<dbReference type="EMBL" id="PNGG01000001">
    <property type="protein sequence ID" value="PMC20454.1"/>
    <property type="molecule type" value="Genomic_DNA"/>
</dbReference>
<accession>A0A2N6QLB3</accession>
<organism evidence="1 2">
    <name type="scientific">Staphylococcus pettenkoferi</name>
    <dbReference type="NCBI Taxonomy" id="170573"/>
    <lineage>
        <taxon>Bacteria</taxon>
        <taxon>Bacillati</taxon>
        <taxon>Bacillota</taxon>
        <taxon>Bacilli</taxon>
        <taxon>Bacillales</taxon>
        <taxon>Staphylococcaceae</taxon>
        <taxon>Staphylococcus</taxon>
    </lineage>
</organism>
<dbReference type="AlphaFoldDB" id="A0A2N6QLB3"/>
<comment type="caution">
    <text evidence="1">The sequence shown here is derived from an EMBL/GenBank/DDBJ whole genome shotgun (WGS) entry which is preliminary data.</text>
</comment>
<evidence type="ECO:0000313" key="1">
    <source>
        <dbReference type="EMBL" id="PMC20454.1"/>
    </source>
</evidence>
<protein>
    <recommendedName>
        <fullName evidence="3">Genomic island nu Sa alpha2</fullName>
    </recommendedName>
</protein>
<dbReference type="RefSeq" id="WP_070503085.1">
    <property type="nucleotide sequence ID" value="NZ_JAASJD010000002.1"/>
</dbReference>
<proteinExistence type="predicted"/>
<evidence type="ECO:0000313" key="2">
    <source>
        <dbReference type="Proteomes" id="UP000235748"/>
    </source>
</evidence>
<name>A0A2N6QLB3_9STAP</name>
<gene>
    <name evidence="1" type="ORF">CJ235_01925</name>
</gene>
<reference evidence="1 2" key="1">
    <citation type="submission" date="2017-09" db="EMBL/GenBank/DDBJ databases">
        <title>Bacterial strain isolated from the female urinary microbiota.</title>
        <authorList>
            <person name="Thomas-White K."/>
            <person name="Kumar N."/>
            <person name="Forster S."/>
            <person name="Putonti C."/>
            <person name="Lawley T."/>
            <person name="Wolfe A.J."/>
        </authorList>
    </citation>
    <scope>NUCLEOTIDE SEQUENCE [LARGE SCALE GENOMIC DNA]</scope>
    <source>
        <strain evidence="1 2">UMB0834</strain>
    </source>
</reference>
<evidence type="ECO:0008006" key="3">
    <source>
        <dbReference type="Google" id="ProtNLM"/>
    </source>
</evidence>
<dbReference type="Proteomes" id="UP000235748">
    <property type="component" value="Unassembled WGS sequence"/>
</dbReference>
<sequence>MVSEEEFRLLKQSITELAAKMGNNQLETYSVSLLFLEMEYGLESFDKIFTAFLRYTSERHSDDMNAEDLKVLIDKYNESNHEISDFMKNKIIIGFATNYIPSLGELATELQTDMICNGIKKENN</sequence>